<evidence type="ECO:0000256" key="16">
    <source>
        <dbReference type="SAM" id="MobiDB-lite"/>
    </source>
</evidence>
<comment type="function">
    <text evidence="1">Accessory subunit of the mitochondrial membrane respiratory chain NADH dehydrogenase (Complex I), that is believed to be not involved in catalysis. Complex I functions in the transfer of electrons from NADH to the respiratory chain. The immediate electron acceptor for the enzyme is believed to be ubiquinone.</text>
</comment>
<feature type="domain" description="Complex 1 LYR protein" evidence="17">
    <location>
        <begin position="11"/>
        <end position="67"/>
    </location>
</feature>
<gene>
    <name evidence="18" type="ORF">MEQU1_003121</name>
</gene>
<evidence type="ECO:0000256" key="2">
    <source>
        <dbReference type="ARBA" id="ARBA00004443"/>
    </source>
</evidence>
<evidence type="ECO:0000313" key="19">
    <source>
        <dbReference type="Proteomes" id="UP001214415"/>
    </source>
</evidence>
<evidence type="ECO:0000313" key="18">
    <source>
        <dbReference type="EMBL" id="WFD24421.1"/>
    </source>
</evidence>
<protein>
    <recommendedName>
        <fullName evidence="5">NADH dehydrogenase [ubiquinone] 1 beta subcomplex subunit 9</fullName>
    </recommendedName>
    <alternativeName>
        <fullName evidence="14">Complex I-B22</fullName>
    </alternativeName>
    <alternativeName>
        <fullName evidence="15">NADH-ubiquinone oxidoreductase B22 subunit</fullName>
    </alternativeName>
</protein>
<accession>A0AAF0EKJ3</accession>
<evidence type="ECO:0000256" key="8">
    <source>
        <dbReference type="ARBA" id="ARBA00022660"/>
    </source>
</evidence>
<evidence type="ECO:0000256" key="12">
    <source>
        <dbReference type="ARBA" id="ARBA00023128"/>
    </source>
</evidence>
<dbReference type="EMBL" id="CP119905">
    <property type="protein sequence ID" value="WFD24421.1"/>
    <property type="molecule type" value="Genomic_DNA"/>
</dbReference>
<dbReference type="GO" id="GO:0005743">
    <property type="term" value="C:mitochondrial inner membrane"/>
    <property type="evidence" value="ECO:0007669"/>
    <property type="project" value="UniProtKB-SubCell"/>
</dbReference>
<dbReference type="GO" id="GO:0006120">
    <property type="term" value="P:mitochondrial electron transport, NADH to ubiquinone"/>
    <property type="evidence" value="ECO:0007669"/>
    <property type="project" value="InterPro"/>
</dbReference>
<comment type="similarity">
    <text evidence="3">Belongs to the complex I LYR family.</text>
</comment>
<evidence type="ECO:0000256" key="6">
    <source>
        <dbReference type="ARBA" id="ARBA00022448"/>
    </source>
</evidence>
<dbReference type="PANTHER" id="PTHR12868:SF0">
    <property type="entry name" value="NADH DEHYDROGENASE [UBIQUINONE] 1 BETA SUBCOMPLEX SUBUNIT 9"/>
    <property type="match status" value="1"/>
</dbReference>
<feature type="compositionally biased region" description="Basic and acidic residues" evidence="16">
    <location>
        <begin position="94"/>
        <end position="109"/>
    </location>
</feature>
<evidence type="ECO:0000256" key="11">
    <source>
        <dbReference type="ARBA" id="ARBA00022990"/>
    </source>
</evidence>
<evidence type="ECO:0000256" key="13">
    <source>
        <dbReference type="ARBA" id="ARBA00023136"/>
    </source>
</evidence>
<keyword evidence="8" id="KW-0679">Respiratory chain</keyword>
<keyword evidence="11" id="KW-0007">Acetylation</keyword>
<reference evidence="18" key="1">
    <citation type="submission" date="2023-03" db="EMBL/GenBank/DDBJ databases">
        <title>Mating type loci evolution in Malassezia.</title>
        <authorList>
            <person name="Coelho M.A."/>
        </authorList>
    </citation>
    <scope>NUCLEOTIDE SEQUENCE</scope>
    <source>
        <strain evidence="18">CBS 12830</strain>
    </source>
</reference>
<name>A0AAF0EKJ3_9BASI</name>
<sequence length="109" mass="13210">MAFSALHKQYVTNLYRRFLRNSLNWRIRRDTWRADAAHIRAQFEYNRHVRNPRELASIFNKAEEQLASRQHPDPYKRTWFSTTYTNTNSSDPRMFTDEEKAESLKDQNV</sequence>
<evidence type="ECO:0000256" key="10">
    <source>
        <dbReference type="ARBA" id="ARBA00022982"/>
    </source>
</evidence>
<dbReference type="CDD" id="cd20263">
    <property type="entry name" value="Complex1_LYR_NDUFB9_LYRM3"/>
    <property type="match status" value="1"/>
</dbReference>
<dbReference type="AlphaFoldDB" id="A0AAF0EKJ3"/>
<evidence type="ECO:0000256" key="7">
    <source>
        <dbReference type="ARBA" id="ARBA00022553"/>
    </source>
</evidence>
<evidence type="ECO:0000256" key="4">
    <source>
        <dbReference type="ARBA" id="ARBA00011790"/>
    </source>
</evidence>
<dbReference type="Proteomes" id="UP001214415">
    <property type="component" value="Chromosome 6"/>
</dbReference>
<evidence type="ECO:0000256" key="5">
    <source>
        <dbReference type="ARBA" id="ARBA00018684"/>
    </source>
</evidence>
<organism evidence="18 19">
    <name type="scientific">Malassezia equina</name>
    <dbReference type="NCBI Taxonomy" id="1381935"/>
    <lineage>
        <taxon>Eukaryota</taxon>
        <taxon>Fungi</taxon>
        <taxon>Dikarya</taxon>
        <taxon>Basidiomycota</taxon>
        <taxon>Ustilaginomycotina</taxon>
        <taxon>Malasseziomycetes</taxon>
        <taxon>Malasseziales</taxon>
        <taxon>Malasseziaceae</taxon>
        <taxon>Malassezia</taxon>
    </lineage>
</organism>
<keyword evidence="7" id="KW-0597">Phosphoprotein</keyword>
<evidence type="ECO:0000256" key="15">
    <source>
        <dbReference type="ARBA" id="ARBA00032528"/>
    </source>
</evidence>
<keyword evidence="13" id="KW-0472">Membrane</keyword>
<keyword evidence="19" id="KW-1185">Reference proteome</keyword>
<dbReference type="PANTHER" id="PTHR12868">
    <property type="entry name" value="NADH-UBIQUINONE OXIDOREDUCTASE B22 SUBUNIT"/>
    <property type="match status" value="1"/>
</dbReference>
<evidence type="ECO:0000256" key="1">
    <source>
        <dbReference type="ARBA" id="ARBA00002920"/>
    </source>
</evidence>
<dbReference type="InterPro" id="IPR008011">
    <property type="entry name" value="Complex1_LYR_dom"/>
</dbReference>
<keyword evidence="12" id="KW-0496">Mitochondrion</keyword>
<evidence type="ECO:0000256" key="9">
    <source>
        <dbReference type="ARBA" id="ARBA00022792"/>
    </source>
</evidence>
<comment type="subcellular location">
    <subcellularLocation>
        <location evidence="2">Mitochondrion inner membrane</location>
        <topology evidence="2">Peripheral membrane protein</topology>
        <orientation evidence="2">Matrix side</orientation>
    </subcellularLocation>
</comment>
<keyword evidence="6" id="KW-0813">Transport</keyword>
<evidence type="ECO:0000256" key="3">
    <source>
        <dbReference type="ARBA" id="ARBA00009508"/>
    </source>
</evidence>
<dbReference type="InterPro" id="IPR033034">
    <property type="entry name" value="NDUFB9"/>
</dbReference>
<dbReference type="Pfam" id="PF05347">
    <property type="entry name" value="Complex1_LYR"/>
    <property type="match status" value="1"/>
</dbReference>
<proteinExistence type="inferred from homology"/>
<comment type="subunit">
    <text evidence="4">Mammalian complex I is composed of 45 different subunits.</text>
</comment>
<keyword evidence="10" id="KW-0249">Electron transport</keyword>
<dbReference type="InterPro" id="IPR045292">
    <property type="entry name" value="Complex1_LYR_NDUFB9_LYRM3"/>
</dbReference>
<feature type="region of interest" description="Disordered" evidence="16">
    <location>
        <begin position="84"/>
        <end position="109"/>
    </location>
</feature>
<evidence type="ECO:0000256" key="14">
    <source>
        <dbReference type="ARBA" id="ARBA00030192"/>
    </source>
</evidence>
<evidence type="ECO:0000259" key="17">
    <source>
        <dbReference type="Pfam" id="PF05347"/>
    </source>
</evidence>
<keyword evidence="9" id="KW-0999">Mitochondrion inner membrane</keyword>